<feature type="transmembrane region" description="Helical" evidence="1">
    <location>
        <begin position="307"/>
        <end position="332"/>
    </location>
</feature>
<sequence length="366" mass="39907">MALLLLVVANGARAHEIRPAIATVSFSAERYDIELSANMEAVIAGVSPQHKDTDESPNAQTYNQLRDLPPAVLEGKIREFLPRYFEGIEIRFDEARLPPALCSITVPEVGDTARARLTLLHLCGAVPAGARVFRWGYAADFGESIVRLPAASGGDPVALWLKNGARSEPYILGVGLQQKTRLEVAAQYTVLGFTHILPKGLDHILFVLGLFLLSTRWKPLLVQVTAFTLAHTLTLGLSIYGIVSLSPAIVEPLIAASIAYVAIENLVTSELKPWRAFVVFGFGLLHGLGFAGVLHEIGLPRSEFLTALLTFNLGVELGQLTVITLAWLLIGLWWKTKSWYRARLVLPLSALIAATGVYWTIERIAG</sequence>
<gene>
    <name evidence="2" type="ORF">SCL_2585</name>
</gene>
<dbReference type="InterPro" id="IPR032809">
    <property type="entry name" value="Put_HupE_UreJ"/>
</dbReference>
<keyword evidence="1" id="KW-0472">Membrane</keyword>
<dbReference type="EMBL" id="AP014879">
    <property type="protein sequence ID" value="BAV34862.1"/>
    <property type="molecule type" value="Genomic_DNA"/>
</dbReference>
<feature type="transmembrane region" description="Helical" evidence="1">
    <location>
        <begin position="188"/>
        <end position="213"/>
    </location>
</feature>
<dbReference type="Proteomes" id="UP000243180">
    <property type="component" value="Chromosome"/>
</dbReference>
<evidence type="ECO:0000313" key="3">
    <source>
        <dbReference type="Proteomes" id="UP000243180"/>
    </source>
</evidence>
<evidence type="ECO:0000256" key="1">
    <source>
        <dbReference type="SAM" id="Phobius"/>
    </source>
</evidence>
<feature type="transmembrane region" description="Helical" evidence="1">
    <location>
        <begin position="220"/>
        <end position="243"/>
    </location>
</feature>
<keyword evidence="1" id="KW-1133">Transmembrane helix</keyword>
<dbReference type="AlphaFoldDB" id="A0A1B4XJ86"/>
<organism evidence="2 3">
    <name type="scientific">Sulfuricaulis limicola</name>
    <dbReference type="NCBI Taxonomy" id="1620215"/>
    <lineage>
        <taxon>Bacteria</taxon>
        <taxon>Pseudomonadati</taxon>
        <taxon>Pseudomonadota</taxon>
        <taxon>Gammaproteobacteria</taxon>
        <taxon>Acidiferrobacterales</taxon>
        <taxon>Acidiferrobacteraceae</taxon>
        <taxon>Sulfuricaulis</taxon>
    </lineage>
</organism>
<reference evidence="2 3" key="1">
    <citation type="submission" date="2015-05" db="EMBL/GenBank/DDBJ databases">
        <title>Complete genome sequence of a sulfur-oxidizing gammaproteobacterium strain HA5.</title>
        <authorList>
            <person name="Miura A."/>
            <person name="Kojima H."/>
            <person name="Fukui M."/>
        </authorList>
    </citation>
    <scope>NUCLEOTIDE SEQUENCE [LARGE SCALE GENOMIC DNA]</scope>
    <source>
        <strain evidence="2 3">HA5</strain>
    </source>
</reference>
<dbReference type="Pfam" id="PF13795">
    <property type="entry name" value="HupE_UreJ_2"/>
    <property type="match status" value="1"/>
</dbReference>
<keyword evidence="3" id="KW-1185">Reference proteome</keyword>
<protein>
    <submittedName>
        <fullName evidence="2">Membrane protein</fullName>
    </submittedName>
</protein>
<proteinExistence type="predicted"/>
<feature type="transmembrane region" description="Helical" evidence="1">
    <location>
        <begin position="274"/>
        <end position="295"/>
    </location>
</feature>
<name>A0A1B4XJ86_9GAMM</name>
<dbReference type="KEGG" id="slim:SCL_2585"/>
<feature type="transmembrane region" description="Helical" evidence="1">
    <location>
        <begin position="249"/>
        <end position="267"/>
    </location>
</feature>
<feature type="transmembrane region" description="Helical" evidence="1">
    <location>
        <begin position="344"/>
        <end position="361"/>
    </location>
</feature>
<dbReference type="InParanoid" id="A0A1B4XJ86"/>
<keyword evidence="1" id="KW-0812">Transmembrane</keyword>
<accession>A0A1B4XJ86</accession>
<evidence type="ECO:0000313" key="2">
    <source>
        <dbReference type="EMBL" id="BAV34862.1"/>
    </source>
</evidence>